<feature type="region of interest" description="Disordered" evidence="2">
    <location>
        <begin position="1"/>
        <end position="23"/>
    </location>
</feature>
<evidence type="ECO:0000313" key="4">
    <source>
        <dbReference type="Proteomes" id="UP000887578"/>
    </source>
</evidence>
<feature type="compositionally biased region" description="Polar residues" evidence="2">
    <location>
        <begin position="246"/>
        <end position="266"/>
    </location>
</feature>
<keyword evidence="1" id="KW-0175">Coiled coil</keyword>
<feature type="region of interest" description="Disordered" evidence="2">
    <location>
        <begin position="161"/>
        <end position="183"/>
    </location>
</feature>
<dbReference type="Pfam" id="PF26633">
    <property type="entry name" value="DUF8206"/>
    <property type="match status" value="1"/>
</dbReference>
<protein>
    <submittedName>
        <fullName evidence="5">G domain-containing protein</fullName>
    </submittedName>
</protein>
<evidence type="ECO:0000256" key="2">
    <source>
        <dbReference type="SAM" id="MobiDB-lite"/>
    </source>
</evidence>
<evidence type="ECO:0000256" key="1">
    <source>
        <dbReference type="SAM" id="Coils"/>
    </source>
</evidence>
<evidence type="ECO:0000259" key="3">
    <source>
        <dbReference type="Pfam" id="PF26633"/>
    </source>
</evidence>
<dbReference type="SUPFAM" id="SSF52540">
    <property type="entry name" value="P-loop containing nucleoside triphosphate hydrolases"/>
    <property type="match status" value="1"/>
</dbReference>
<keyword evidence="4" id="KW-1185">Reference proteome</keyword>
<dbReference type="PANTHER" id="PTHR32046:SF11">
    <property type="entry name" value="IMMUNE-ASSOCIATED NUCLEOTIDE-BINDING PROTEIN 10-LIKE"/>
    <property type="match status" value="1"/>
</dbReference>
<dbReference type="PANTHER" id="PTHR32046">
    <property type="entry name" value="G DOMAIN-CONTAINING PROTEIN"/>
    <property type="match status" value="1"/>
</dbReference>
<feature type="compositionally biased region" description="Polar residues" evidence="2">
    <location>
        <begin position="280"/>
        <end position="297"/>
    </location>
</feature>
<feature type="compositionally biased region" description="Polar residues" evidence="2">
    <location>
        <begin position="162"/>
        <end position="179"/>
    </location>
</feature>
<evidence type="ECO:0000313" key="5">
    <source>
        <dbReference type="WBParaSite" id="PDA_v2.g25325.t1"/>
    </source>
</evidence>
<dbReference type="Proteomes" id="UP000887578">
    <property type="component" value="Unplaced"/>
</dbReference>
<feature type="domain" description="DUF8206" evidence="3">
    <location>
        <begin position="659"/>
        <end position="736"/>
    </location>
</feature>
<dbReference type="AlphaFoldDB" id="A0A914QDR1"/>
<proteinExistence type="predicted"/>
<dbReference type="InterPro" id="IPR058519">
    <property type="entry name" value="DUF8206"/>
</dbReference>
<dbReference type="CDD" id="cd00882">
    <property type="entry name" value="Ras_like_GTPase"/>
    <property type="match status" value="1"/>
</dbReference>
<sequence>MKCSATKSQQNIQTEENKVSNDPNALINEATSLAEHLNNRLKSLNEKDAYLFMENFEMNNVATIQHEQLTAQKSDDSNNDYVVVNPHAETKNYSPKTVQKIVAIDNEKPPLFSTSAELPLDISNQNCSFTKVKTELNEREKQGDMETTLLEDKSYHIAKQPSWESTRCSQRSHNSSLHRSMSEKRKIYSSDYSSQLYSDVVKGNDTCKQEYSTTFPSIISSEESVKKETSLTYSTRNRHPDYRNPSEATINSLEYSKSKPRSVSNHNTHRNQYKTEKLEYNQSTSKTAEQPTATSSRPLDLNAIPTRVANVAQQQNDWLQDTQKSLQNNSKKSINILVLGQTGVGKSTWINAFANYLSYSTLEDAIAAEAPVCVIPTKFSMFDENYQRHDVLLGNHSNEVFSDKGQSATQNAKTYLFETEKYNVYIIDTPGMDDTRGGEQDDENVRKILRTIAPFKELHAICFLFKANEARLSQSFRYCISKLLSNLSKSALNNACFVFTNARGTFYKPGDTMAPLKGYFKELQEKEGLSVAINDSNTFCLDNEAFRFICAYFSKIKFGGLEMKTYADSWKHSANEMIRLLDHASRIQAHNTSETLSINETRTWILQLVEPIINVSGIIQTNLQQLEERIRELESMENNIEELQKRSAVPIVTLEVIHLESPQTVCCSEKCLSYENVSGIMQPIYKTVCHKNCNIFGGDATQFPDPALYGCEAFNYKNRCYKCGCHWKQHRRIFYEQRLVTNSLEVQAMQNSVHSQQDAAKLKRKMIDRSEKIIDGYTQEFDFLMTAMSKFSFFLFQNGISHKSDIFENHIQRLVESEEKMIKYVRHCDDRKYCRFVDLLMSYRDIREKTYYKNSAYNISLVEIQDIRQKLFSMPLTGSKIAEVFDIHVKADKHDYVHDITRFDKKSFIT</sequence>
<organism evidence="4 5">
    <name type="scientific">Panagrolaimus davidi</name>
    <dbReference type="NCBI Taxonomy" id="227884"/>
    <lineage>
        <taxon>Eukaryota</taxon>
        <taxon>Metazoa</taxon>
        <taxon>Ecdysozoa</taxon>
        <taxon>Nematoda</taxon>
        <taxon>Chromadorea</taxon>
        <taxon>Rhabditida</taxon>
        <taxon>Tylenchina</taxon>
        <taxon>Panagrolaimomorpha</taxon>
        <taxon>Panagrolaimoidea</taxon>
        <taxon>Panagrolaimidae</taxon>
        <taxon>Panagrolaimus</taxon>
    </lineage>
</organism>
<dbReference type="InterPro" id="IPR027417">
    <property type="entry name" value="P-loop_NTPase"/>
</dbReference>
<dbReference type="Gene3D" id="3.40.50.300">
    <property type="entry name" value="P-loop containing nucleotide triphosphate hydrolases"/>
    <property type="match status" value="1"/>
</dbReference>
<feature type="compositionally biased region" description="Polar residues" evidence="2">
    <location>
        <begin position="1"/>
        <end position="14"/>
    </location>
</feature>
<name>A0A914QDR1_9BILA</name>
<reference evidence="5" key="1">
    <citation type="submission" date="2022-11" db="UniProtKB">
        <authorList>
            <consortium name="WormBaseParasite"/>
        </authorList>
    </citation>
    <scope>IDENTIFICATION</scope>
</reference>
<feature type="region of interest" description="Disordered" evidence="2">
    <location>
        <begin position="222"/>
        <end position="299"/>
    </location>
</feature>
<dbReference type="WBParaSite" id="PDA_v2.g25325.t1">
    <property type="protein sequence ID" value="PDA_v2.g25325.t1"/>
    <property type="gene ID" value="PDA_v2.g25325"/>
</dbReference>
<feature type="coiled-coil region" evidence="1">
    <location>
        <begin position="616"/>
        <end position="646"/>
    </location>
</feature>
<accession>A0A914QDR1</accession>